<evidence type="ECO:0008006" key="6">
    <source>
        <dbReference type="Google" id="ProtNLM"/>
    </source>
</evidence>
<protein>
    <recommendedName>
        <fullName evidence="6">SEA domain-containing protein</fullName>
    </recommendedName>
</protein>
<keyword evidence="2" id="KW-0812">Transmembrane</keyword>
<proteinExistence type="predicted"/>
<keyword evidence="2" id="KW-0472">Membrane</keyword>
<keyword evidence="5" id="KW-1185">Reference proteome</keyword>
<feature type="region of interest" description="Disordered" evidence="1">
    <location>
        <begin position="365"/>
        <end position="429"/>
    </location>
</feature>
<feature type="compositionally biased region" description="Polar residues" evidence="1">
    <location>
        <begin position="365"/>
        <end position="377"/>
    </location>
</feature>
<keyword evidence="2" id="KW-1133">Transmembrane helix</keyword>
<accession>A0AAV6HGX2</accession>
<dbReference type="PANTHER" id="PTHR37999:SF2">
    <property type="entry name" value="MUCIN-17"/>
    <property type="match status" value="1"/>
</dbReference>
<feature type="compositionally biased region" description="Gly residues" evidence="1">
    <location>
        <begin position="413"/>
        <end position="423"/>
    </location>
</feature>
<feature type="region of interest" description="Disordered" evidence="1">
    <location>
        <begin position="35"/>
        <end position="62"/>
    </location>
</feature>
<dbReference type="PANTHER" id="PTHR37999">
    <property type="entry name" value="MUCIN-17"/>
    <property type="match status" value="1"/>
</dbReference>
<dbReference type="Proteomes" id="UP000823561">
    <property type="component" value="Chromosome 1"/>
</dbReference>
<gene>
    <name evidence="4" type="ORF">AALO_G00000630</name>
</gene>
<evidence type="ECO:0000256" key="2">
    <source>
        <dbReference type="SAM" id="Phobius"/>
    </source>
</evidence>
<evidence type="ECO:0000256" key="3">
    <source>
        <dbReference type="SAM" id="SignalP"/>
    </source>
</evidence>
<feature type="signal peptide" evidence="3">
    <location>
        <begin position="1"/>
        <end position="32"/>
    </location>
</feature>
<evidence type="ECO:0000313" key="5">
    <source>
        <dbReference type="Proteomes" id="UP000823561"/>
    </source>
</evidence>
<evidence type="ECO:0000256" key="1">
    <source>
        <dbReference type="SAM" id="MobiDB-lite"/>
    </source>
</evidence>
<sequence>MRQMEFMTQMAPTGQRICLVVIFLSLTLTTETTTIQATPSSQNLRTQSPTSDGTTTCENGGTPKKDGSCCLCPALFSGCTCAVIDSIIIPDKLERTVNTAIEVKKPFLQEYKNKSSEEYQEFSTNFTKEMDHIYSAKVKNFKTVVNITLKEATGSRGMFFAVLPTDRQSSVNAEHDIVVEVPNTKEAEEVFNETFEEVKVALETVGNCSSSAPDTGSCPSFGVGKVQNAVKVPFDKAVVCSKVDADFVDYFGPKELDGVLKCVSQCDDAHDHTKQCFNHGTCEILRQGPTCYCKHSDQNWFLGSDCRNPVHKTGLYTGLGVSAALLVVTIAALSAYIVLKQKRVKDVKKQLVTEWMDEDIQWPSSDSRAYTRSTGVNDNPAFHHGHMQQHSRGNQPGFHNGFPPAPGHNSPIGGPGWSGGGLQEGPSFRNPLLDYPAYPSAASARPPQYAHPAYADPQIPLYNLPMWRQAHLRSSVSSYDI</sequence>
<dbReference type="AlphaFoldDB" id="A0AAV6HGX2"/>
<keyword evidence="3" id="KW-0732">Signal</keyword>
<name>A0AAV6HGX2_9TELE</name>
<feature type="compositionally biased region" description="Polar residues" evidence="1">
    <location>
        <begin position="35"/>
        <end position="59"/>
    </location>
</feature>
<feature type="transmembrane region" description="Helical" evidence="2">
    <location>
        <begin position="315"/>
        <end position="339"/>
    </location>
</feature>
<dbReference type="InterPro" id="IPR053311">
    <property type="entry name" value="Mucosal_Integrity_Assoc"/>
</dbReference>
<reference evidence="4 5" key="1">
    <citation type="submission" date="2020-10" db="EMBL/GenBank/DDBJ databases">
        <title>Chromosome-scale genome assembly of the Allis shad, Alosa alosa.</title>
        <authorList>
            <person name="Margot Z."/>
            <person name="Christophe K."/>
            <person name="Cabau C."/>
            <person name="Louis A."/>
            <person name="Berthelot C."/>
            <person name="Parey E."/>
            <person name="Roest Crollius H."/>
            <person name="Montfort J."/>
            <person name="Robinson-Rechavi M."/>
            <person name="Bucao C."/>
            <person name="Bouchez O."/>
            <person name="Gislard M."/>
            <person name="Lluch J."/>
            <person name="Milhes M."/>
            <person name="Lampietro C."/>
            <person name="Lopez Roques C."/>
            <person name="Donnadieu C."/>
            <person name="Braasch I."/>
            <person name="Desvignes T."/>
            <person name="Postlethwait J."/>
            <person name="Bobe J."/>
            <person name="Guiguen Y."/>
        </authorList>
    </citation>
    <scope>NUCLEOTIDE SEQUENCE [LARGE SCALE GENOMIC DNA]</scope>
    <source>
        <strain evidence="4">M-15738</strain>
        <tissue evidence="4">Blood</tissue>
    </source>
</reference>
<dbReference type="EMBL" id="JADWDJ010000001">
    <property type="protein sequence ID" value="KAG5285196.1"/>
    <property type="molecule type" value="Genomic_DNA"/>
</dbReference>
<organism evidence="4 5">
    <name type="scientific">Alosa alosa</name>
    <name type="common">allis shad</name>
    <dbReference type="NCBI Taxonomy" id="278164"/>
    <lineage>
        <taxon>Eukaryota</taxon>
        <taxon>Metazoa</taxon>
        <taxon>Chordata</taxon>
        <taxon>Craniata</taxon>
        <taxon>Vertebrata</taxon>
        <taxon>Euteleostomi</taxon>
        <taxon>Actinopterygii</taxon>
        <taxon>Neopterygii</taxon>
        <taxon>Teleostei</taxon>
        <taxon>Clupei</taxon>
        <taxon>Clupeiformes</taxon>
        <taxon>Clupeoidei</taxon>
        <taxon>Clupeidae</taxon>
        <taxon>Alosa</taxon>
    </lineage>
</organism>
<comment type="caution">
    <text evidence="4">The sequence shown here is derived from an EMBL/GenBank/DDBJ whole genome shotgun (WGS) entry which is preliminary data.</text>
</comment>
<feature type="chain" id="PRO_5043473354" description="SEA domain-containing protein" evidence="3">
    <location>
        <begin position="33"/>
        <end position="481"/>
    </location>
</feature>
<evidence type="ECO:0000313" key="4">
    <source>
        <dbReference type="EMBL" id="KAG5285196.1"/>
    </source>
</evidence>